<protein>
    <submittedName>
        <fullName evidence="1">Uncharacterized protein</fullName>
    </submittedName>
</protein>
<name>A0A8J2HCJ4_COTCN</name>
<organism evidence="1 2">
    <name type="scientific">Cotesia congregata</name>
    <name type="common">Parasitoid wasp</name>
    <name type="synonym">Apanteles congregatus</name>
    <dbReference type="NCBI Taxonomy" id="51543"/>
    <lineage>
        <taxon>Eukaryota</taxon>
        <taxon>Metazoa</taxon>
        <taxon>Ecdysozoa</taxon>
        <taxon>Arthropoda</taxon>
        <taxon>Hexapoda</taxon>
        <taxon>Insecta</taxon>
        <taxon>Pterygota</taxon>
        <taxon>Neoptera</taxon>
        <taxon>Endopterygota</taxon>
        <taxon>Hymenoptera</taxon>
        <taxon>Apocrita</taxon>
        <taxon>Ichneumonoidea</taxon>
        <taxon>Braconidae</taxon>
        <taxon>Microgastrinae</taxon>
        <taxon>Cotesia</taxon>
    </lineage>
</organism>
<gene>
    <name evidence="1" type="ORF">HICCMSTLAB_LOCUS4879</name>
</gene>
<evidence type="ECO:0000313" key="2">
    <source>
        <dbReference type="Proteomes" id="UP000786811"/>
    </source>
</evidence>
<reference evidence="1" key="1">
    <citation type="submission" date="2021-04" db="EMBL/GenBank/DDBJ databases">
        <authorList>
            <person name="Chebbi M.A.C M."/>
        </authorList>
    </citation>
    <scope>NUCLEOTIDE SEQUENCE</scope>
</reference>
<proteinExistence type="predicted"/>
<comment type="caution">
    <text evidence="1">The sequence shown here is derived from an EMBL/GenBank/DDBJ whole genome shotgun (WGS) entry which is preliminary data.</text>
</comment>
<dbReference type="Proteomes" id="UP000786811">
    <property type="component" value="Unassembled WGS sequence"/>
</dbReference>
<evidence type="ECO:0000313" key="1">
    <source>
        <dbReference type="EMBL" id="CAG5088517.1"/>
    </source>
</evidence>
<dbReference type="EMBL" id="CAJNRD030001119">
    <property type="protein sequence ID" value="CAG5088517.1"/>
    <property type="molecule type" value="Genomic_DNA"/>
</dbReference>
<keyword evidence="2" id="KW-1185">Reference proteome</keyword>
<dbReference type="AlphaFoldDB" id="A0A8J2HCJ4"/>
<accession>A0A8J2HCJ4</accession>
<sequence length="127" mass="13804">MRRECSITNVFLTRVSTKLTLYPTTPYKSTFALLRDVAYSSLITSATAEKSTAVKSERCTIAYSTSGTRNTKSKNTRCIRERTARLPASLSCFLISCPASPLGPLSSPSFIGISAPSDHSLDNFSPK</sequence>